<evidence type="ECO:0000313" key="10">
    <source>
        <dbReference type="EMBL" id="RCK56560.1"/>
    </source>
</evidence>
<comment type="similarity">
    <text evidence="2 7 8">Belongs to the peptidase C12 family.</text>
</comment>
<dbReference type="STRING" id="5486.A0A367XTJ2"/>
<evidence type="ECO:0000256" key="4">
    <source>
        <dbReference type="ARBA" id="ARBA00022786"/>
    </source>
</evidence>
<evidence type="ECO:0000256" key="7">
    <source>
        <dbReference type="PROSITE-ProRule" id="PRU01393"/>
    </source>
</evidence>
<dbReference type="PROSITE" id="PS52048">
    <property type="entry name" value="UCH_DOMAIN"/>
    <property type="match status" value="1"/>
</dbReference>
<feature type="site" description="Important for enzyme activity" evidence="7">
    <location>
        <position position="189"/>
    </location>
</feature>
<evidence type="ECO:0000259" key="9">
    <source>
        <dbReference type="PROSITE" id="PS52048"/>
    </source>
</evidence>
<dbReference type="EMBL" id="QLNQ01000029">
    <property type="protein sequence ID" value="RCK56560.1"/>
    <property type="molecule type" value="Genomic_DNA"/>
</dbReference>
<evidence type="ECO:0000256" key="2">
    <source>
        <dbReference type="ARBA" id="ARBA00009326"/>
    </source>
</evidence>
<dbReference type="Proteomes" id="UP000253472">
    <property type="component" value="Unassembled WGS sequence"/>
</dbReference>
<evidence type="ECO:0000256" key="5">
    <source>
        <dbReference type="ARBA" id="ARBA00022801"/>
    </source>
</evidence>
<evidence type="ECO:0000256" key="6">
    <source>
        <dbReference type="ARBA" id="ARBA00022807"/>
    </source>
</evidence>
<comment type="caution">
    <text evidence="10">The sequence shown here is derived from an EMBL/GenBank/DDBJ whole genome shotgun (WGS) entry which is preliminary data.</text>
</comment>
<dbReference type="InterPro" id="IPR036959">
    <property type="entry name" value="Peptidase_C12_UCH_sf"/>
</dbReference>
<reference evidence="10 11" key="1">
    <citation type="submission" date="2018-06" db="EMBL/GenBank/DDBJ databases">
        <title>Whole genome sequencing of Candida tropicalis (genome annotated by CSBL at Korea University).</title>
        <authorList>
            <person name="Ahn J."/>
        </authorList>
    </citation>
    <scope>NUCLEOTIDE SEQUENCE [LARGE SCALE GENOMIC DNA]</scope>
    <source>
        <strain evidence="10 11">ATCC 20962</strain>
    </source>
</reference>
<dbReference type="FunFam" id="3.40.532.10:FF:000006">
    <property type="entry name" value="Ubiquitin carboxyl-terminal hydrolase"/>
    <property type="match status" value="1"/>
</dbReference>
<dbReference type="PANTHER" id="PTHR10589">
    <property type="entry name" value="UBIQUITIN CARBOXYL-TERMINAL HYDROLASE"/>
    <property type="match status" value="1"/>
</dbReference>
<feature type="domain" description="UCH catalytic" evidence="9">
    <location>
        <begin position="8"/>
        <end position="239"/>
    </location>
</feature>
<keyword evidence="4 7" id="KW-0833">Ubl conjugation pathway</keyword>
<dbReference type="Pfam" id="PF01088">
    <property type="entry name" value="Peptidase_C12"/>
    <property type="match status" value="1"/>
</dbReference>
<dbReference type="AlphaFoldDB" id="A0A367XTJ2"/>
<keyword evidence="6 7" id="KW-0788">Thiol protease</keyword>
<evidence type="ECO:0000256" key="1">
    <source>
        <dbReference type="ARBA" id="ARBA00000707"/>
    </source>
</evidence>
<dbReference type="Gene3D" id="3.40.532.10">
    <property type="entry name" value="Peptidase C12, ubiquitin carboxyl-terminal hydrolase"/>
    <property type="match status" value="1"/>
</dbReference>
<accession>A0A367XTJ2</accession>
<keyword evidence="5 7" id="KW-0378">Hydrolase</keyword>
<organism evidence="10 11">
    <name type="scientific">Candida viswanathii</name>
    <dbReference type="NCBI Taxonomy" id="5486"/>
    <lineage>
        <taxon>Eukaryota</taxon>
        <taxon>Fungi</taxon>
        <taxon>Dikarya</taxon>
        <taxon>Ascomycota</taxon>
        <taxon>Saccharomycotina</taxon>
        <taxon>Pichiomycetes</taxon>
        <taxon>Debaryomycetaceae</taxon>
        <taxon>Candida/Lodderomyces clade</taxon>
        <taxon>Candida</taxon>
    </lineage>
</organism>
<keyword evidence="11" id="KW-1185">Reference proteome</keyword>
<dbReference type="EC" id="3.4.19.12" evidence="8"/>
<sequence length="242" mass="26910">MTKNDSKSVIPLESNPAIFTDLAYNLGLTPVLEFHDVYSLTDQDLLGFLPSPIYAVILLFPLSNNYENYRKEQDTCNGKYNNELNSQVKWFKQTIGNGCGLYALLHILTNLPKDLIVSNSKLANLLENIGSGMSVDETSSIIEALESDIKLDENFGERGQTEAPAASESVDLHFITFIKGKDNHLYELDGRRNGPIDLGESVDESNIIKDPLLTEKIQFYIDNADEANRNNFAIMAIGPSTD</sequence>
<proteinExistence type="inferred from homology"/>
<dbReference type="GO" id="GO:0004843">
    <property type="term" value="F:cysteine-type deubiquitinase activity"/>
    <property type="evidence" value="ECO:0007669"/>
    <property type="project" value="UniProtKB-UniRule"/>
</dbReference>
<dbReference type="InterPro" id="IPR001578">
    <property type="entry name" value="Peptidase_C12_UCH"/>
</dbReference>
<dbReference type="PANTHER" id="PTHR10589:SF17">
    <property type="entry name" value="UBIQUITIN CARBOXYL-TERMINAL HYDROLASE"/>
    <property type="match status" value="1"/>
</dbReference>
<feature type="active site" description="Nucleophile" evidence="7">
    <location>
        <position position="99"/>
    </location>
</feature>
<dbReference type="GO" id="GO:0006511">
    <property type="term" value="P:ubiquitin-dependent protein catabolic process"/>
    <property type="evidence" value="ECO:0007669"/>
    <property type="project" value="UniProtKB-UniRule"/>
</dbReference>
<dbReference type="GO" id="GO:0016579">
    <property type="term" value="P:protein deubiquitination"/>
    <property type="evidence" value="ECO:0007669"/>
    <property type="project" value="TreeGrafter"/>
</dbReference>
<comment type="catalytic activity">
    <reaction evidence="1 7 8">
        <text>Thiol-dependent hydrolysis of ester, thioester, amide, peptide and isopeptide bonds formed by the C-terminal Gly of ubiquitin (a 76-residue protein attached to proteins as an intracellular targeting signal).</text>
        <dbReference type="EC" id="3.4.19.12"/>
    </reaction>
</comment>
<dbReference type="OrthoDB" id="427186at2759"/>
<evidence type="ECO:0000256" key="8">
    <source>
        <dbReference type="RuleBase" id="RU361215"/>
    </source>
</evidence>
<gene>
    <name evidence="10" type="primary">YUH1</name>
    <name evidence="10" type="ORF">Cantr_05480</name>
</gene>
<evidence type="ECO:0000313" key="11">
    <source>
        <dbReference type="Proteomes" id="UP000253472"/>
    </source>
</evidence>
<name>A0A367XTJ2_9ASCO</name>
<dbReference type="InterPro" id="IPR038765">
    <property type="entry name" value="Papain-like_cys_pep_sf"/>
</dbReference>
<dbReference type="CDD" id="cd09616">
    <property type="entry name" value="Peptidase_C12_UCH_L1_L3"/>
    <property type="match status" value="1"/>
</dbReference>
<dbReference type="SUPFAM" id="SSF54001">
    <property type="entry name" value="Cysteine proteinases"/>
    <property type="match status" value="1"/>
</dbReference>
<feature type="active site" description="Proton donor" evidence="7">
    <location>
        <position position="173"/>
    </location>
</feature>
<keyword evidence="3 7" id="KW-0645">Protease</keyword>
<dbReference type="GO" id="GO:0005737">
    <property type="term" value="C:cytoplasm"/>
    <property type="evidence" value="ECO:0007669"/>
    <property type="project" value="TreeGrafter"/>
</dbReference>
<dbReference type="PRINTS" id="PR00707">
    <property type="entry name" value="UBCTHYDRLASE"/>
</dbReference>
<evidence type="ECO:0000256" key="3">
    <source>
        <dbReference type="ARBA" id="ARBA00022670"/>
    </source>
</evidence>
<protein>
    <recommendedName>
        <fullName evidence="8">Ubiquitin carboxyl-terminal hydrolase</fullName>
        <ecNumber evidence="8">3.4.19.12</ecNumber>
    </recommendedName>
</protein>
<feature type="site" description="Transition state stabilizer" evidence="7">
    <location>
        <position position="93"/>
    </location>
</feature>